<dbReference type="InterPro" id="IPR010985">
    <property type="entry name" value="Ribbon_hlx_hlx"/>
</dbReference>
<organism evidence="2 3">
    <name type="scientific">Symmachiella dynata</name>
    <dbReference type="NCBI Taxonomy" id="2527995"/>
    <lineage>
        <taxon>Bacteria</taxon>
        <taxon>Pseudomonadati</taxon>
        <taxon>Planctomycetota</taxon>
        <taxon>Planctomycetia</taxon>
        <taxon>Planctomycetales</taxon>
        <taxon>Planctomycetaceae</taxon>
        <taxon>Symmachiella</taxon>
    </lineage>
</organism>
<dbReference type="Proteomes" id="UP000319383">
    <property type="component" value="Chromosome"/>
</dbReference>
<dbReference type="PANTHER" id="PTHR40688:SF2">
    <property type="entry name" value="RIBBON-HELIX-HELIX PROTEIN COPG DOMAIN-CONTAINING PROTEIN"/>
    <property type="match status" value="1"/>
</dbReference>
<dbReference type="GO" id="GO:0006355">
    <property type="term" value="P:regulation of DNA-templated transcription"/>
    <property type="evidence" value="ECO:0007669"/>
    <property type="project" value="InterPro"/>
</dbReference>
<feature type="domain" description="Ribbon-helix-helix protein CopG" evidence="1">
    <location>
        <begin position="5"/>
        <end position="41"/>
    </location>
</feature>
<dbReference type="PANTHER" id="PTHR40688">
    <property type="match status" value="1"/>
</dbReference>
<gene>
    <name evidence="2" type="ORF">Mal52_36910</name>
</gene>
<reference evidence="2 3" key="1">
    <citation type="submission" date="2019-02" db="EMBL/GenBank/DDBJ databases">
        <title>Deep-cultivation of Planctomycetes and their phenomic and genomic characterization uncovers novel biology.</title>
        <authorList>
            <person name="Wiegand S."/>
            <person name="Jogler M."/>
            <person name="Boedeker C."/>
            <person name="Pinto D."/>
            <person name="Vollmers J."/>
            <person name="Rivas-Marin E."/>
            <person name="Kohn T."/>
            <person name="Peeters S.H."/>
            <person name="Heuer A."/>
            <person name="Rast P."/>
            <person name="Oberbeckmann S."/>
            <person name="Bunk B."/>
            <person name="Jeske O."/>
            <person name="Meyerdierks A."/>
            <person name="Storesund J.E."/>
            <person name="Kallscheuer N."/>
            <person name="Luecker S."/>
            <person name="Lage O.M."/>
            <person name="Pohl T."/>
            <person name="Merkel B.J."/>
            <person name="Hornburger P."/>
            <person name="Mueller R.-W."/>
            <person name="Bruemmer F."/>
            <person name="Labrenz M."/>
            <person name="Spormann A.M."/>
            <person name="Op den Camp H."/>
            <person name="Overmann J."/>
            <person name="Amann R."/>
            <person name="Jetten M.S.M."/>
            <person name="Mascher T."/>
            <person name="Medema M.H."/>
            <person name="Devos D.P."/>
            <person name="Kaster A.-K."/>
            <person name="Ovreas L."/>
            <person name="Rohde M."/>
            <person name="Galperin M.Y."/>
            <person name="Jogler C."/>
        </authorList>
    </citation>
    <scope>NUCLEOTIDE SEQUENCE [LARGE SCALE GENOMIC DNA]</scope>
    <source>
        <strain evidence="2 3">Mal52</strain>
    </source>
</reference>
<dbReference type="Pfam" id="PF01402">
    <property type="entry name" value="RHH_1"/>
    <property type="match status" value="1"/>
</dbReference>
<dbReference type="AlphaFoldDB" id="A0A517ZRU4"/>
<dbReference type="RefSeq" id="WP_197534281.1">
    <property type="nucleotide sequence ID" value="NZ_CP036276.1"/>
</dbReference>
<sequence>MQKTNITCRLDADDVAFLDKLAQITDRDRSYLIKRAVSEFISLQKWRIDEVEAALVEADEGQLASAKDVQKIMRELGGGKSAGSPAD</sequence>
<name>A0A517ZRU4_9PLAN</name>
<proteinExistence type="predicted"/>
<dbReference type="EMBL" id="CP036276">
    <property type="protein sequence ID" value="QDU45200.1"/>
    <property type="molecule type" value="Genomic_DNA"/>
</dbReference>
<dbReference type="InterPro" id="IPR002145">
    <property type="entry name" value="CopG"/>
</dbReference>
<dbReference type="SUPFAM" id="SSF47598">
    <property type="entry name" value="Ribbon-helix-helix"/>
    <property type="match status" value="1"/>
</dbReference>
<protein>
    <recommendedName>
        <fullName evidence="1">Ribbon-helix-helix protein CopG domain-containing protein</fullName>
    </recommendedName>
</protein>
<keyword evidence="3" id="KW-1185">Reference proteome</keyword>
<dbReference type="CDD" id="cd22233">
    <property type="entry name" value="RHH_CopAso-like"/>
    <property type="match status" value="1"/>
</dbReference>
<dbReference type="InterPro" id="IPR052991">
    <property type="entry name" value="Non-func_TypeII_TA_Antitoxin"/>
</dbReference>
<dbReference type="KEGG" id="sdyn:Mal52_36910"/>
<evidence type="ECO:0000259" key="1">
    <source>
        <dbReference type="Pfam" id="PF01402"/>
    </source>
</evidence>
<evidence type="ECO:0000313" key="3">
    <source>
        <dbReference type="Proteomes" id="UP000319383"/>
    </source>
</evidence>
<accession>A0A517ZRU4</accession>
<evidence type="ECO:0000313" key="2">
    <source>
        <dbReference type="EMBL" id="QDU45200.1"/>
    </source>
</evidence>